<dbReference type="AlphaFoldDB" id="A0A2P7S9S0"/>
<keyword evidence="1" id="KW-1133">Transmembrane helix</keyword>
<keyword evidence="1" id="KW-0472">Membrane</keyword>
<evidence type="ECO:0000313" key="2">
    <source>
        <dbReference type="EMBL" id="PSJ59055.1"/>
    </source>
</evidence>
<dbReference type="EMBL" id="PXYK01000012">
    <property type="protein sequence ID" value="PSJ59055.1"/>
    <property type="molecule type" value="Genomic_DNA"/>
</dbReference>
<gene>
    <name evidence="2" type="ORF">C7I84_13565</name>
</gene>
<evidence type="ECO:0000313" key="3">
    <source>
        <dbReference type="Proteomes" id="UP000241229"/>
    </source>
</evidence>
<evidence type="ECO:0008006" key="4">
    <source>
        <dbReference type="Google" id="ProtNLM"/>
    </source>
</evidence>
<keyword evidence="3" id="KW-1185">Reference proteome</keyword>
<dbReference type="RefSeq" id="WP_106772738.1">
    <property type="nucleotide sequence ID" value="NZ_PXYK01000012.1"/>
</dbReference>
<protein>
    <recommendedName>
        <fullName evidence="4">EamA domain-containing protein</fullName>
    </recommendedName>
</protein>
<dbReference type="Gene3D" id="1.10.3730.20">
    <property type="match status" value="1"/>
</dbReference>
<accession>A0A2P7S9S0</accession>
<proteinExistence type="predicted"/>
<dbReference type="OrthoDB" id="8115659at2"/>
<dbReference type="Proteomes" id="UP000241229">
    <property type="component" value="Unassembled WGS sequence"/>
</dbReference>
<reference evidence="2 3" key="1">
    <citation type="submission" date="2018-03" db="EMBL/GenBank/DDBJ databases">
        <title>The draft genome of Mesorhizobium sp. 6GN-30.</title>
        <authorList>
            <person name="Liu L."/>
            <person name="Li L."/>
            <person name="Wang T."/>
            <person name="Zhang X."/>
            <person name="Liang L."/>
        </authorList>
    </citation>
    <scope>NUCLEOTIDE SEQUENCE [LARGE SCALE GENOMIC DNA]</scope>
    <source>
        <strain evidence="2 3">6GN30</strain>
    </source>
</reference>
<organism evidence="2 3">
    <name type="scientific">Kumtagia ephedrae</name>
    <dbReference type="NCBI Taxonomy" id="2116701"/>
    <lineage>
        <taxon>Bacteria</taxon>
        <taxon>Pseudomonadati</taxon>
        <taxon>Pseudomonadota</taxon>
        <taxon>Alphaproteobacteria</taxon>
        <taxon>Hyphomicrobiales</taxon>
        <taxon>Phyllobacteriaceae</taxon>
        <taxon>Kumtagia</taxon>
    </lineage>
</organism>
<evidence type="ECO:0000256" key="1">
    <source>
        <dbReference type="SAM" id="Phobius"/>
    </source>
</evidence>
<dbReference type="InterPro" id="IPR037185">
    <property type="entry name" value="EmrE-like"/>
</dbReference>
<name>A0A2P7S9S0_9HYPH</name>
<feature type="transmembrane region" description="Helical" evidence="1">
    <location>
        <begin position="60"/>
        <end position="81"/>
    </location>
</feature>
<sequence length="111" mass="11457">MTLSGFLQLAASTAVFLVAATVAKSWALAPGLGKLVLTLLLYSAGNLIMLRLVREFGMASAFSLSAVIQLVAVNVIALAWFGEHLTMLQSAGIVLAIVAVALITLGPAFGK</sequence>
<keyword evidence="1" id="KW-0812">Transmembrane</keyword>
<feature type="transmembrane region" description="Helical" evidence="1">
    <location>
        <begin position="87"/>
        <end position="109"/>
    </location>
</feature>
<feature type="transmembrane region" description="Helical" evidence="1">
    <location>
        <begin position="35"/>
        <end position="53"/>
    </location>
</feature>
<dbReference type="SUPFAM" id="SSF103481">
    <property type="entry name" value="Multidrug resistance efflux transporter EmrE"/>
    <property type="match status" value="1"/>
</dbReference>
<comment type="caution">
    <text evidence="2">The sequence shown here is derived from an EMBL/GenBank/DDBJ whole genome shotgun (WGS) entry which is preliminary data.</text>
</comment>